<evidence type="ECO:0000259" key="4">
    <source>
        <dbReference type="PROSITE" id="PS01124"/>
    </source>
</evidence>
<dbReference type="SMART" id="SM00342">
    <property type="entry name" value="HTH_ARAC"/>
    <property type="match status" value="1"/>
</dbReference>
<dbReference type="EMBL" id="CP012333">
    <property type="protein sequence ID" value="AKU98369.1"/>
    <property type="molecule type" value="Genomic_DNA"/>
</dbReference>
<keyword evidence="6" id="KW-1185">Reference proteome</keyword>
<dbReference type="InterPro" id="IPR014710">
    <property type="entry name" value="RmlC-like_jellyroll"/>
</dbReference>
<name>A0A0K1PYY5_9BACT</name>
<dbReference type="GO" id="GO:0003700">
    <property type="term" value="F:DNA-binding transcription factor activity"/>
    <property type="evidence" value="ECO:0007669"/>
    <property type="project" value="InterPro"/>
</dbReference>
<dbReference type="Gene3D" id="2.60.120.10">
    <property type="entry name" value="Jelly Rolls"/>
    <property type="match status" value="1"/>
</dbReference>
<dbReference type="AlphaFoldDB" id="A0A0K1PYY5"/>
<dbReference type="PATRIC" id="fig|1391654.3.peg.5093"/>
<evidence type="ECO:0000256" key="2">
    <source>
        <dbReference type="ARBA" id="ARBA00023125"/>
    </source>
</evidence>
<evidence type="ECO:0000256" key="3">
    <source>
        <dbReference type="ARBA" id="ARBA00023163"/>
    </source>
</evidence>
<dbReference type="PANTHER" id="PTHR46796">
    <property type="entry name" value="HTH-TYPE TRANSCRIPTIONAL ACTIVATOR RHAS-RELATED"/>
    <property type="match status" value="1"/>
</dbReference>
<dbReference type="InterPro" id="IPR050204">
    <property type="entry name" value="AraC_XylS_family_regulators"/>
</dbReference>
<dbReference type="Gene3D" id="1.10.10.60">
    <property type="entry name" value="Homeodomain-like"/>
    <property type="match status" value="1"/>
</dbReference>
<dbReference type="Pfam" id="PF12833">
    <property type="entry name" value="HTH_18"/>
    <property type="match status" value="1"/>
</dbReference>
<protein>
    <submittedName>
        <fullName evidence="5">Putative TRANSCRIPTION REGULATOR PROTEIN</fullName>
    </submittedName>
</protein>
<feature type="domain" description="HTH araC/xylS-type" evidence="4">
    <location>
        <begin position="148"/>
        <end position="246"/>
    </location>
</feature>
<evidence type="ECO:0000313" key="6">
    <source>
        <dbReference type="Proteomes" id="UP000064967"/>
    </source>
</evidence>
<keyword evidence="2" id="KW-0238">DNA-binding</keyword>
<evidence type="ECO:0000313" key="5">
    <source>
        <dbReference type="EMBL" id="AKU98369.1"/>
    </source>
</evidence>
<dbReference type="InterPro" id="IPR011051">
    <property type="entry name" value="RmlC_Cupin_sf"/>
</dbReference>
<dbReference type="Proteomes" id="UP000064967">
    <property type="component" value="Chromosome"/>
</dbReference>
<dbReference type="GO" id="GO:0043565">
    <property type="term" value="F:sequence-specific DNA binding"/>
    <property type="evidence" value="ECO:0007669"/>
    <property type="project" value="InterPro"/>
</dbReference>
<dbReference type="InterPro" id="IPR018060">
    <property type="entry name" value="HTH_AraC"/>
</dbReference>
<dbReference type="SUPFAM" id="SSF46689">
    <property type="entry name" value="Homeodomain-like"/>
    <property type="match status" value="2"/>
</dbReference>
<dbReference type="OrthoDB" id="112032at2"/>
<evidence type="ECO:0000256" key="1">
    <source>
        <dbReference type="ARBA" id="ARBA00023015"/>
    </source>
</evidence>
<gene>
    <name evidence="5" type="ORF">AKJ09_05033</name>
</gene>
<accession>A0A0K1PYY5</accession>
<keyword evidence="3" id="KW-0804">Transcription</keyword>
<proteinExistence type="predicted"/>
<dbReference type="InterPro" id="IPR009057">
    <property type="entry name" value="Homeodomain-like_sf"/>
</dbReference>
<dbReference type="STRING" id="1391654.AKJ09_05033"/>
<dbReference type="RefSeq" id="WP_146649337.1">
    <property type="nucleotide sequence ID" value="NZ_CP012333.1"/>
</dbReference>
<sequence>MLDFRSYGPATALHAHDFVQVVMPSRGVLEIEVNGRGGRVDARHIAVIPAGVAHAFEATGRNSFIVLDAVQATNAPDLSRLGDRVFIPLMPSLRALTTWLQTMHAPESVTAIDSALADAWSSLALATLASHPANGGTSLRARRDPRAERVWRAINQRFAEPLTIDALAAEEGVSGRHLAALFRATYGTTVHARLAEVRVQYAVSLLETTSLPIIEVAARSGYYDQSSLTRHLRAALGTTPGALRRHRR</sequence>
<dbReference type="KEGG" id="llu:AKJ09_05033"/>
<keyword evidence="1" id="KW-0805">Transcription regulation</keyword>
<dbReference type="PROSITE" id="PS01124">
    <property type="entry name" value="HTH_ARAC_FAMILY_2"/>
    <property type="match status" value="1"/>
</dbReference>
<dbReference type="SUPFAM" id="SSF51182">
    <property type="entry name" value="RmlC-like cupins"/>
    <property type="match status" value="1"/>
</dbReference>
<reference evidence="5 6" key="1">
    <citation type="submission" date="2015-08" db="EMBL/GenBank/DDBJ databases">
        <authorList>
            <person name="Babu N.S."/>
            <person name="Beckwith C.J."/>
            <person name="Beseler K.G."/>
            <person name="Brison A."/>
            <person name="Carone J.V."/>
            <person name="Caskin T.P."/>
            <person name="Diamond M."/>
            <person name="Durham M.E."/>
            <person name="Foxe J.M."/>
            <person name="Go M."/>
            <person name="Henderson B.A."/>
            <person name="Jones I.B."/>
            <person name="McGettigan J.A."/>
            <person name="Micheletti S.J."/>
            <person name="Nasrallah M.E."/>
            <person name="Ortiz D."/>
            <person name="Piller C.R."/>
            <person name="Privatt S.R."/>
            <person name="Schneider S.L."/>
            <person name="Sharp S."/>
            <person name="Smith T.C."/>
            <person name="Stanton J.D."/>
            <person name="Ullery H.E."/>
            <person name="Wilson R.J."/>
            <person name="Serrano M.G."/>
            <person name="Buck G."/>
            <person name="Lee V."/>
            <person name="Wang Y."/>
            <person name="Carvalho R."/>
            <person name="Voegtly L."/>
            <person name="Shi R."/>
            <person name="Duckworth R."/>
            <person name="Johnson A."/>
            <person name="Loviza R."/>
            <person name="Walstead R."/>
            <person name="Shah Z."/>
            <person name="Kiflezghi M."/>
            <person name="Wade K."/>
            <person name="Ball S.L."/>
            <person name="Bradley K.W."/>
            <person name="Asai D.J."/>
            <person name="Bowman C.A."/>
            <person name="Russell D.A."/>
            <person name="Pope W.H."/>
            <person name="Jacobs-Sera D."/>
            <person name="Hendrix R.W."/>
            <person name="Hatfull G.F."/>
        </authorList>
    </citation>
    <scope>NUCLEOTIDE SEQUENCE [LARGE SCALE GENOMIC DNA]</scope>
    <source>
        <strain evidence="5 6">DSM 27648</strain>
    </source>
</reference>
<organism evidence="5 6">
    <name type="scientific">Labilithrix luteola</name>
    <dbReference type="NCBI Taxonomy" id="1391654"/>
    <lineage>
        <taxon>Bacteria</taxon>
        <taxon>Pseudomonadati</taxon>
        <taxon>Myxococcota</taxon>
        <taxon>Polyangia</taxon>
        <taxon>Polyangiales</taxon>
        <taxon>Labilitrichaceae</taxon>
        <taxon>Labilithrix</taxon>
    </lineage>
</organism>